<feature type="chain" id="PRO_5040720976" evidence="2">
    <location>
        <begin position="36"/>
        <end position="399"/>
    </location>
</feature>
<dbReference type="InterPro" id="IPR036465">
    <property type="entry name" value="vWFA_dom_sf"/>
</dbReference>
<dbReference type="Proteomes" id="UP000535182">
    <property type="component" value="Unassembled WGS sequence"/>
</dbReference>
<sequence length="399" mass="43618">MTAPNRMNQVSSARLPASLLSALLLLPFAAAPLQAQTAPTQRPGWMHRLFAPSSDPATPSSSEVAQNTSGPASAPASPAPPTSASPAPQRPAAPTAQTPAQAPTQTGQTASPNAPQIDEPVTTLQVQVNEVNLIFTVIDKHGKFITGLKRENFGLLDDGRPPLAVLRFTQQTNLPLRVGIMLDTSSSIRQRFQFEQDSAIEFLLQILHLNDRAFVEGFDIETDVAQDFTNNVDLLNQGIRKLRPGGGTALFDALYKTCKDQMLPLQETGAVRRALILVSDGDDNYSRVQESDAIKMCQRADTIVYTISTNISPSKDKGDDVLKAISDATGGQAFYPVKLEDVAVGFRNIEEELRSQYHLVYRPTDLKMDGSFRTIYLQANDPRYKVRAQKGYFSPRPPQ</sequence>
<dbReference type="RefSeq" id="WP_313899549.1">
    <property type="nucleotide sequence ID" value="NZ_JACHEB010000005.1"/>
</dbReference>
<feature type="domain" description="VWFA" evidence="3">
    <location>
        <begin position="177"/>
        <end position="353"/>
    </location>
</feature>
<dbReference type="Pfam" id="PF13519">
    <property type="entry name" value="VWA_2"/>
    <property type="match status" value="1"/>
</dbReference>
<keyword evidence="2" id="KW-0732">Signal</keyword>
<dbReference type="InterPro" id="IPR017802">
    <property type="entry name" value="VWFA-rel_acidobac-type"/>
</dbReference>
<evidence type="ECO:0000256" key="1">
    <source>
        <dbReference type="SAM" id="MobiDB-lite"/>
    </source>
</evidence>
<dbReference type="CDD" id="cd00198">
    <property type="entry name" value="vWFA"/>
    <property type="match status" value="1"/>
</dbReference>
<evidence type="ECO:0000259" key="3">
    <source>
        <dbReference type="PROSITE" id="PS50234"/>
    </source>
</evidence>
<dbReference type="InterPro" id="IPR002035">
    <property type="entry name" value="VWF_A"/>
</dbReference>
<accession>A0A9X0U3Z3</accession>
<feature type="region of interest" description="Disordered" evidence="1">
    <location>
        <begin position="45"/>
        <end position="116"/>
    </location>
</feature>
<evidence type="ECO:0000313" key="5">
    <source>
        <dbReference type="Proteomes" id="UP000535182"/>
    </source>
</evidence>
<dbReference type="SUPFAM" id="SSF53300">
    <property type="entry name" value="vWA-like"/>
    <property type="match status" value="1"/>
</dbReference>
<protein>
    <submittedName>
        <fullName evidence="4">VWFA-related protein</fullName>
    </submittedName>
</protein>
<organism evidence="4 5">
    <name type="scientific">Tunturiibacter gelidiferens</name>
    <dbReference type="NCBI Taxonomy" id="3069689"/>
    <lineage>
        <taxon>Bacteria</taxon>
        <taxon>Pseudomonadati</taxon>
        <taxon>Acidobacteriota</taxon>
        <taxon>Terriglobia</taxon>
        <taxon>Terriglobales</taxon>
        <taxon>Acidobacteriaceae</taxon>
        <taxon>Tunturiibacter</taxon>
    </lineage>
</organism>
<reference evidence="4 5" key="1">
    <citation type="submission" date="2020-08" db="EMBL/GenBank/DDBJ databases">
        <title>Genomic Encyclopedia of Type Strains, Phase IV (KMG-V): Genome sequencing to study the core and pangenomes of soil and plant-associated prokaryotes.</title>
        <authorList>
            <person name="Whitman W."/>
        </authorList>
    </citation>
    <scope>NUCLEOTIDE SEQUENCE [LARGE SCALE GENOMIC DNA]</scope>
    <source>
        <strain evidence="4 5">X5P2</strain>
    </source>
</reference>
<evidence type="ECO:0000313" key="4">
    <source>
        <dbReference type="EMBL" id="MBB5328854.1"/>
    </source>
</evidence>
<feature type="compositionally biased region" description="Low complexity" evidence="1">
    <location>
        <begin position="92"/>
        <end position="112"/>
    </location>
</feature>
<evidence type="ECO:0000256" key="2">
    <source>
        <dbReference type="SAM" id="SignalP"/>
    </source>
</evidence>
<feature type="signal peptide" evidence="2">
    <location>
        <begin position="1"/>
        <end position="35"/>
    </location>
</feature>
<proteinExistence type="predicted"/>
<gene>
    <name evidence="4" type="ORF">HDF14_002470</name>
</gene>
<dbReference type="Gene3D" id="3.40.50.410">
    <property type="entry name" value="von Willebrand factor, type A domain"/>
    <property type="match status" value="1"/>
</dbReference>
<dbReference type="AlphaFoldDB" id="A0A9X0U3Z3"/>
<keyword evidence="5" id="KW-1185">Reference proteome</keyword>
<dbReference type="SMART" id="SM00327">
    <property type="entry name" value="VWA"/>
    <property type="match status" value="1"/>
</dbReference>
<feature type="compositionally biased region" description="Pro residues" evidence="1">
    <location>
        <begin position="77"/>
        <end position="91"/>
    </location>
</feature>
<name>A0A9X0U3Z3_9BACT</name>
<feature type="compositionally biased region" description="Low complexity" evidence="1">
    <location>
        <begin position="51"/>
        <end position="76"/>
    </location>
</feature>
<dbReference type="EMBL" id="JACHEB010000005">
    <property type="protein sequence ID" value="MBB5328854.1"/>
    <property type="molecule type" value="Genomic_DNA"/>
</dbReference>
<comment type="caution">
    <text evidence="4">The sequence shown here is derived from an EMBL/GenBank/DDBJ whole genome shotgun (WGS) entry which is preliminary data.</text>
</comment>
<dbReference type="NCBIfam" id="TIGR03436">
    <property type="entry name" value="acidobact_VWFA"/>
    <property type="match status" value="1"/>
</dbReference>
<dbReference type="PROSITE" id="PS50234">
    <property type="entry name" value="VWFA"/>
    <property type="match status" value="1"/>
</dbReference>